<dbReference type="GO" id="GO:0016787">
    <property type="term" value="F:hydrolase activity"/>
    <property type="evidence" value="ECO:0007669"/>
    <property type="project" value="UniProtKB-KW"/>
</dbReference>
<reference evidence="2 3" key="1">
    <citation type="journal article" date="2015" name="Genome Biol. Evol.">
        <title>Phylogenomic analyses indicate that early fungi evolved digesting cell walls of algal ancestors of land plants.</title>
        <authorList>
            <person name="Chang Y."/>
            <person name="Wang S."/>
            <person name="Sekimoto S."/>
            <person name="Aerts A.L."/>
            <person name="Choi C."/>
            <person name="Clum A."/>
            <person name="LaButti K.M."/>
            <person name="Lindquist E.A."/>
            <person name="Yee Ngan C."/>
            <person name="Ohm R.A."/>
            <person name="Salamov A.A."/>
            <person name="Grigoriev I.V."/>
            <person name="Spatafora J.W."/>
            <person name="Berbee M.L."/>
        </authorList>
    </citation>
    <scope>NUCLEOTIDE SEQUENCE [LARGE SCALE GENOMIC DNA]</scope>
    <source>
        <strain evidence="2 3">NRRL 28638</strain>
    </source>
</reference>
<keyword evidence="3" id="KW-1185">Reference proteome</keyword>
<keyword evidence="2" id="KW-0378">Hydrolase</keyword>
<dbReference type="OrthoDB" id="426718at2759"/>
<dbReference type="Proteomes" id="UP000070444">
    <property type="component" value="Unassembled WGS sequence"/>
</dbReference>
<protein>
    <submittedName>
        <fullName evidence="2">Alpha/beta-hydrolase</fullName>
    </submittedName>
</protein>
<organism evidence="2 3">
    <name type="scientific">Conidiobolus coronatus (strain ATCC 28846 / CBS 209.66 / NRRL 28638)</name>
    <name type="common">Delacroixia coronata</name>
    <dbReference type="NCBI Taxonomy" id="796925"/>
    <lineage>
        <taxon>Eukaryota</taxon>
        <taxon>Fungi</taxon>
        <taxon>Fungi incertae sedis</taxon>
        <taxon>Zoopagomycota</taxon>
        <taxon>Entomophthoromycotina</taxon>
        <taxon>Entomophthoromycetes</taxon>
        <taxon>Entomophthorales</taxon>
        <taxon>Ancylistaceae</taxon>
        <taxon>Conidiobolus</taxon>
    </lineage>
</organism>
<dbReference type="SUPFAM" id="SSF53474">
    <property type="entry name" value="alpha/beta-Hydrolases"/>
    <property type="match status" value="1"/>
</dbReference>
<feature type="signal peptide" evidence="1">
    <location>
        <begin position="1"/>
        <end position="16"/>
    </location>
</feature>
<keyword evidence="1" id="KW-0732">Signal</keyword>
<gene>
    <name evidence="2" type="ORF">CONCODRAFT_5423</name>
</gene>
<dbReference type="PROSITE" id="PS51257">
    <property type="entry name" value="PROKAR_LIPOPROTEIN"/>
    <property type="match status" value="1"/>
</dbReference>
<evidence type="ECO:0000313" key="3">
    <source>
        <dbReference type="Proteomes" id="UP000070444"/>
    </source>
</evidence>
<proteinExistence type="predicted"/>
<name>A0A137P9X5_CONC2</name>
<dbReference type="InterPro" id="IPR029058">
    <property type="entry name" value="AB_hydrolase_fold"/>
</dbReference>
<sequence>MKVKISLLNIFLVSVSCPINSPIEINKQSVLGIELIRRFNNLPYFKDMVKIPESFFSDLAKLSEEKPPIKLNSPTKVRTPSIEAIKRHWNHAIYIYCPFSKLIDFRCLKGCTDYKIIKTFENSYYGSFAMIGVESSAKEIIITHRGTMNFSGGLLGFSYDKVRMPNTPDGVLVHEGYLKVYESLASEVNEYVLEMVSDPKYKGYKIWHIYLKKKALKQNFFPITLHVPGNNGFREHAINQNFTIARFTNKSDFVSQLAPRQLNFTHIPGEFHSDSNDPISKNFSECGQDYDEDPNCDWKESKRFSILDHARGFGSFINFLC</sequence>
<evidence type="ECO:0000313" key="2">
    <source>
        <dbReference type="EMBL" id="KXN71806.1"/>
    </source>
</evidence>
<dbReference type="AlphaFoldDB" id="A0A137P9X5"/>
<feature type="chain" id="PRO_5007294650" evidence="1">
    <location>
        <begin position="17"/>
        <end position="321"/>
    </location>
</feature>
<accession>A0A137P9X5</accession>
<dbReference type="EMBL" id="KQ964466">
    <property type="protein sequence ID" value="KXN71806.1"/>
    <property type="molecule type" value="Genomic_DNA"/>
</dbReference>
<dbReference type="Gene3D" id="3.40.50.1820">
    <property type="entry name" value="alpha/beta hydrolase"/>
    <property type="match status" value="2"/>
</dbReference>
<evidence type="ECO:0000256" key="1">
    <source>
        <dbReference type="SAM" id="SignalP"/>
    </source>
</evidence>